<evidence type="ECO:0000256" key="2">
    <source>
        <dbReference type="ARBA" id="ARBA00001946"/>
    </source>
</evidence>
<protein>
    <recommendedName>
        <fullName evidence="4 12">Phosphoribosylamine--glycine ligase</fullName>
        <ecNumber evidence="4 12">6.3.4.13</ecNumber>
    </recommendedName>
    <alternativeName>
        <fullName evidence="12">GARS</fullName>
    </alternativeName>
    <alternativeName>
        <fullName evidence="10 12">Glycinamide ribonucleotide synthetase</fullName>
    </alternativeName>
    <alternativeName>
        <fullName evidence="11 12">Phosphoribosylglycinamide synthetase</fullName>
    </alternativeName>
</protein>
<dbReference type="InterPro" id="IPR013815">
    <property type="entry name" value="ATP_grasp_subdomain_1"/>
</dbReference>
<name>A0A4Y6UBF6_9PROT</name>
<dbReference type="GO" id="GO:0046872">
    <property type="term" value="F:metal ion binding"/>
    <property type="evidence" value="ECO:0007669"/>
    <property type="project" value="InterPro"/>
</dbReference>
<comment type="pathway">
    <text evidence="3 12">Purine metabolism; IMP biosynthesis via de novo pathway; N(1)-(5-phospho-D-ribosyl)glycinamide from 5-phospho-alpha-D-ribose 1-diphosphate: step 2/2.</text>
</comment>
<dbReference type="SUPFAM" id="SSF52440">
    <property type="entry name" value="PreATP-grasp domain"/>
    <property type="match status" value="1"/>
</dbReference>
<evidence type="ECO:0000256" key="11">
    <source>
        <dbReference type="ARBA" id="ARBA00042864"/>
    </source>
</evidence>
<evidence type="ECO:0000256" key="3">
    <source>
        <dbReference type="ARBA" id="ARBA00005174"/>
    </source>
</evidence>
<dbReference type="RefSeq" id="WP_141443505.1">
    <property type="nucleotide sequence ID" value="NZ_CP038231.1"/>
</dbReference>
<evidence type="ECO:0000313" key="16">
    <source>
        <dbReference type="Proteomes" id="UP000318709"/>
    </source>
</evidence>
<evidence type="ECO:0000313" key="15">
    <source>
        <dbReference type="EMBL" id="QDH13797.1"/>
    </source>
</evidence>
<comment type="catalytic activity">
    <reaction evidence="12">
        <text>5-phospho-beta-D-ribosylamine + glycine + ATP = N(1)-(5-phospho-beta-D-ribosyl)glycinamide + ADP + phosphate + H(+)</text>
        <dbReference type="Rhea" id="RHEA:17453"/>
        <dbReference type="ChEBI" id="CHEBI:15378"/>
        <dbReference type="ChEBI" id="CHEBI:30616"/>
        <dbReference type="ChEBI" id="CHEBI:43474"/>
        <dbReference type="ChEBI" id="CHEBI:57305"/>
        <dbReference type="ChEBI" id="CHEBI:58681"/>
        <dbReference type="ChEBI" id="CHEBI:143788"/>
        <dbReference type="ChEBI" id="CHEBI:456216"/>
        <dbReference type="EC" id="6.3.4.13"/>
    </reaction>
</comment>
<comment type="similarity">
    <text evidence="9 12">Belongs to the GARS family.</text>
</comment>
<dbReference type="SMART" id="SM01210">
    <property type="entry name" value="GARS_C"/>
    <property type="match status" value="1"/>
</dbReference>
<dbReference type="EC" id="6.3.4.13" evidence="4 12"/>
<dbReference type="InterPro" id="IPR016185">
    <property type="entry name" value="PreATP-grasp_dom_sf"/>
</dbReference>
<reference evidence="15 16" key="1">
    <citation type="submission" date="2019-03" db="EMBL/GenBank/DDBJ databases">
        <title>The complete genome sequence of Swingsia_sp. F3b2 LMG30590(T).</title>
        <authorList>
            <person name="Chua K.-O."/>
            <person name="Chan K.-G."/>
            <person name="See-Too W.-S."/>
        </authorList>
    </citation>
    <scope>NUCLEOTIDE SEQUENCE [LARGE SCALE GENOMIC DNA]</scope>
    <source>
        <strain evidence="15 16">F3b2</strain>
    </source>
</reference>
<dbReference type="Gene3D" id="3.40.50.20">
    <property type="match status" value="1"/>
</dbReference>
<evidence type="ECO:0000256" key="12">
    <source>
        <dbReference type="HAMAP-Rule" id="MF_00138"/>
    </source>
</evidence>
<dbReference type="NCBIfam" id="TIGR00877">
    <property type="entry name" value="purD"/>
    <property type="match status" value="1"/>
</dbReference>
<dbReference type="KEGG" id="swf:E3E12_05940"/>
<dbReference type="AlphaFoldDB" id="A0A4Y6UBF6"/>
<evidence type="ECO:0000259" key="14">
    <source>
        <dbReference type="PROSITE" id="PS50975"/>
    </source>
</evidence>
<evidence type="ECO:0000256" key="1">
    <source>
        <dbReference type="ARBA" id="ARBA00001936"/>
    </source>
</evidence>
<dbReference type="InterPro" id="IPR020559">
    <property type="entry name" value="PRibGlycinamide_synth_CS"/>
</dbReference>
<evidence type="ECO:0000256" key="10">
    <source>
        <dbReference type="ARBA" id="ARBA00042242"/>
    </source>
</evidence>
<dbReference type="PANTHER" id="PTHR43472">
    <property type="entry name" value="PHOSPHORIBOSYLAMINE--GLYCINE LIGASE"/>
    <property type="match status" value="1"/>
</dbReference>
<evidence type="ECO:0000256" key="4">
    <source>
        <dbReference type="ARBA" id="ARBA00013255"/>
    </source>
</evidence>
<gene>
    <name evidence="12 15" type="primary">purD</name>
    <name evidence="15" type="ORF">E3E12_05940</name>
</gene>
<dbReference type="PANTHER" id="PTHR43472:SF1">
    <property type="entry name" value="PHOSPHORIBOSYLAMINE--GLYCINE LIGASE, CHLOROPLASTIC"/>
    <property type="match status" value="1"/>
</dbReference>
<dbReference type="SUPFAM" id="SSF56059">
    <property type="entry name" value="Glutathione synthetase ATP-binding domain-like"/>
    <property type="match status" value="1"/>
</dbReference>
<comment type="cofactor">
    <cofactor evidence="1">
        <name>Mn(2+)</name>
        <dbReference type="ChEBI" id="CHEBI:29035"/>
    </cofactor>
</comment>
<dbReference type="Gene3D" id="3.90.600.10">
    <property type="entry name" value="Phosphoribosylglycinamide synthetase, C-terminal domain"/>
    <property type="match status" value="1"/>
</dbReference>
<dbReference type="GO" id="GO:0006189">
    <property type="term" value="P:'de novo' IMP biosynthetic process"/>
    <property type="evidence" value="ECO:0007669"/>
    <property type="project" value="UniProtKB-UniRule"/>
</dbReference>
<dbReference type="Pfam" id="PF02843">
    <property type="entry name" value="GARS_C"/>
    <property type="match status" value="1"/>
</dbReference>
<comment type="cofactor">
    <cofactor evidence="2">
        <name>Mg(2+)</name>
        <dbReference type="ChEBI" id="CHEBI:18420"/>
    </cofactor>
</comment>
<evidence type="ECO:0000256" key="8">
    <source>
        <dbReference type="ARBA" id="ARBA00022840"/>
    </source>
</evidence>
<dbReference type="PROSITE" id="PS50975">
    <property type="entry name" value="ATP_GRASP"/>
    <property type="match status" value="1"/>
</dbReference>
<proteinExistence type="inferred from homology"/>
<keyword evidence="7 12" id="KW-0658">Purine biosynthesis</keyword>
<dbReference type="InterPro" id="IPR011761">
    <property type="entry name" value="ATP-grasp"/>
</dbReference>
<evidence type="ECO:0000256" key="9">
    <source>
        <dbReference type="ARBA" id="ARBA00038345"/>
    </source>
</evidence>
<keyword evidence="16" id="KW-1185">Reference proteome</keyword>
<dbReference type="OrthoDB" id="9807240at2"/>
<dbReference type="Pfam" id="PF02844">
    <property type="entry name" value="GARS_N"/>
    <property type="match status" value="1"/>
</dbReference>
<dbReference type="GO" id="GO:0009113">
    <property type="term" value="P:purine nucleobase biosynthetic process"/>
    <property type="evidence" value="ECO:0007669"/>
    <property type="project" value="InterPro"/>
</dbReference>
<dbReference type="InterPro" id="IPR011054">
    <property type="entry name" value="Rudment_hybrid_motif"/>
</dbReference>
<dbReference type="UniPathway" id="UPA00074">
    <property type="reaction ID" value="UER00125"/>
</dbReference>
<keyword evidence="5 12" id="KW-0436">Ligase</keyword>
<dbReference type="InterPro" id="IPR020562">
    <property type="entry name" value="PRibGlycinamide_synth_N"/>
</dbReference>
<dbReference type="PROSITE" id="PS00184">
    <property type="entry name" value="GARS"/>
    <property type="match status" value="1"/>
</dbReference>
<dbReference type="GO" id="GO:0004637">
    <property type="term" value="F:phosphoribosylamine-glycine ligase activity"/>
    <property type="evidence" value="ECO:0007669"/>
    <property type="project" value="UniProtKB-UniRule"/>
</dbReference>
<keyword evidence="8 13" id="KW-0067">ATP-binding</keyword>
<dbReference type="EMBL" id="CP038231">
    <property type="protein sequence ID" value="QDH13797.1"/>
    <property type="molecule type" value="Genomic_DNA"/>
</dbReference>
<dbReference type="GO" id="GO:0005524">
    <property type="term" value="F:ATP binding"/>
    <property type="evidence" value="ECO:0007669"/>
    <property type="project" value="UniProtKB-UniRule"/>
</dbReference>
<dbReference type="Gene3D" id="3.30.470.20">
    <property type="entry name" value="ATP-grasp fold, B domain"/>
    <property type="match status" value="1"/>
</dbReference>
<keyword evidence="6 13" id="KW-0547">Nucleotide-binding</keyword>
<evidence type="ECO:0000256" key="13">
    <source>
        <dbReference type="PROSITE-ProRule" id="PRU00409"/>
    </source>
</evidence>
<dbReference type="InterPro" id="IPR000115">
    <property type="entry name" value="PRibGlycinamide_synth"/>
</dbReference>
<dbReference type="SMART" id="SM01209">
    <property type="entry name" value="GARS_A"/>
    <property type="match status" value="1"/>
</dbReference>
<dbReference type="Pfam" id="PF01071">
    <property type="entry name" value="GARS_A"/>
    <property type="match status" value="1"/>
</dbReference>
<dbReference type="Proteomes" id="UP000318709">
    <property type="component" value="Chromosome"/>
</dbReference>
<dbReference type="HAMAP" id="MF_00138">
    <property type="entry name" value="GARS"/>
    <property type="match status" value="1"/>
</dbReference>
<evidence type="ECO:0000256" key="5">
    <source>
        <dbReference type="ARBA" id="ARBA00022598"/>
    </source>
</evidence>
<dbReference type="Gene3D" id="3.30.1490.20">
    <property type="entry name" value="ATP-grasp fold, A domain"/>
    <property type="match status" value="1"/>
</dbReference>
<accession>A0A4Y6UBF6</accession>
<dbReference type="InterPro" id="IPR020561">
    <property type="entry name" value="PRibGlycinamid_synth_ATP-grasp"/>
</dbReference>
<dbReference type="SUPFAM" id="SSF51246">
    <property type="entry name" value="Rudiment single hybrid motif"/>
    <property type="match status" value="1"/>
</dbReference>
<organism evidence="15 16">
    <name type="scientific">Formicincola oecophyllae</name>
    <dbReference type="NCBI Taxonomy" id="2558361"/>
    <lineage>
        <taxon>Bacteria</taxon>
        <taxon>Pseudomonadati</taxon>
        <taxon>Pseudomonadota</taxon>
        <taxon>Alphaproteobacteria</taxon>
        <taxon>Acetobacterales</taxon>
        <taxon>Acetobacteraceae</taxon>
        <taxon>Formicincola</taxon>
    </lineage>
</organism>
<dbReference type="InterPro" id="IPR020560">
    <property type="entry name" value="PRibGlycinamide_synth_C-dom"/>
</dbReference>
<feature type="domain" description="ATP-grasp" evidence="14">
    <location>
        <begin position="110"/>
        <end position="311"/>
    </location>
</feature>
<sequence length="419" mass="43012">MKKLRVLLVGSGGREHALAEALSRSPALGALYAAPGNPGIAALAQIVPLQADDVEGLANFAAEHGIDLVVPGPEVPLVKGLADACAERGIACAGPSASAAQLEGSKAFTKDVADKAGIPTARWKRFDAGSATVADAQSWVRQQGAPIVIKADGLAAGKGVVVATTVEEAEEAVAHLGLPLVVEECLVGEEVSLFAFCNGTDAVLIGAARDHKRAFDGDKGPNTGGMGALCPPPGFGRAAQEAALDQTVRPMLREMAQRGTPFKGVIFAGLMLTATGPQLIEYNVRFGDPEAEALLPRMTSDLLLALHAMAEGKLPESAITFTDDAAVSLVLAAEGYPGTPRKGGVIEGLEEAEATAPGIKVFQAGTKRRDDGALVADGGRVLTISATAPTLEGARAKAYKAAGKIRWADKFCRSDIGQA</sequence>
<evidence type="ECO:0000256" key="7">
    <source>
        <dbReference type="ARBA" id="ARBA00022755"/>
    </source>
</evidence>
<evidence type="ECO:0000256" key="6">
    <source>
        <dbReference type="ARBA" id="ARBA00022741"/>
    </source>
</evidence>
<dbReference type="InterPro" id="IPR037123">
    <property type="entry name" value="PRibGlycinamide_synth_C_sf"/>
</dbReference>